<evidence type="ECO:0000256" key="11">
    <source>
        <dbReference type="ARBA" id="ARBA00048258"/>
    </source>
</evidence>
<comment type="catalytic activity">
    <reaction evidence="11 13">
        <text>(R)-pantoate + beta-alanine + ATP = (R)-pantothenate + AMP + diphosphate + H(+)</text>
        <dbReference type="Rhea" id="RHEA:10912"/>
        <dbReference type="ChEBI" id="CHEBI:15378"/>
        <dbReference type="ChEBI" id="CHEBI:15980"/>
        <dbReference type="ChEBI" id="CHEBI:29032"/>
        <dbReference type="ChEBI" id="CHEBI:30616"/>
        <dbReference type="ChEBI" id="CHEBI:33019"/>
        <dbReference type="ChEBI" id="CHEBI:57966"/>
        <dbReference type="ChEBI" id="CHEBI:456215"/>
        <dbReference type="EC" id="6.3.2.1"/>
    </reaction>
</comment>
<comment type="subunit">
    <text evidence="13">Homodimer.</text>
</comment>
<keyword evidence="10 13" id="KW-0067">ATP-binding</keyword>
<dbReference type="Gene3D" id="3.40.50.620">
    <property type="entry name" value="HUPs"/>
    <property type="match status" value="1"/>
</dbReference>
<dbReference type="SUPFAM" id="SSF52374">
    <property type="entry name" value="Nucleotidylyl transferase"/>
    <property type="match status" value="1"/>
</dbReference>
<comment type="subcellular location">
    <subcellularLocation>
        <location evidence="1 13">Cytoplasm</location>
    </subcellularLocation>
</comment>
<gene>
    <name evidence="13" type="primary">panC</name>
    <name evidence="14" type="ORF">BVC71_01845</name>
</gene>
<feature type="binding site" evidence="13">
    <location>
        <position position="153"/>
    </location>
    <ligand>
        <name>(R)-pantoate</name>
        <dbReference type="ChEBI" id="CHEBI:15980"/>
    </ligand>
</feature>
<feature type="active site" description="Proton donor" evidence="13">
    <location>
        <position position="37"/>
    </location>
</feature>
<evidence type="ECO:0000256" key="6">
    <source>
        <dbReference type="ARBA" id="ARBA00022490"/>
    </source>
</evidence>
<feature type="binding site" evidence="13">
    <location>
        <position position="61"/>
    </location>
    <ligand>
        <name>(R)-pantoate</name>
        <dbReference type="ChEBI" id="CHEBI:15980"/>
    </ligand>
</feature>
<evidence type="ECO:0000256" key="8">
    <source>
        <dbReference type="ARBA" id="ARBA00022655"/>
    </source>
</evidence>
<evidence type="ECO:0000313" key="15">
    <source>
        <dbReference type="Proteomes" id="UP000194664"/>
    </source>
</evidence>
<evidence type="ECO:0000256" key="7">
    <source>
        <dbReference type="ARBA" id="ARBA00022598"/>
    </source>
</evidence>
<accession>A0A251X313</accession>
<dbReference type="InterPro" id="IPR042176">
    <property type="entry name" value="Pantoate_ligase_C"/>
</dbReference>
<dbReference type="EC" id="6.3.2.1" evidence="4 13"/>
<dbReference type="InterPro" id="IPR004821">
    <property type="entry name" value="Cyt_trans-like"/>
</dbReference>
<sequence length="285" mass="30527">MQICRTISDLRQAVRLKRSAGETVGFVPTMGALHAGHMSLVAAAKSANDAVVVSIFVNPTQFGASADLDNYPRTEEADQALLTSAGVDILFLPSVDVMYPAGAETIVETTKLANMLHGQVRPGHYRGVCTVVTKLFNIVQPDNAYFGEKDYQQLQVIRRMAIDLDMPLSVHGVPTVREDDGLAMSSRNMRLTPQDRAAAVVLSQSLAAADAAALAGHDVAGIETAIRDTVAREPRARDLVVDIVQALTLAPIDGKPNGTIGIMISAIFGPEDDPIMLIDQREITL</sequence>
<evidence type="ECO:0000256" key="1">
    <source>
        <dbReference type="ARBA" id="ARBA00004496"/>
    </source>
</evidence>
<feature type="binding site" evidence="13">
    <location>
        <begin position="30"/>
        <end position="37"/>
    </location>
    <ligand>
        <name>ATP</name>
        <dbReference type="ChEBI" id="CHEBI:30616"/>
    </ligand>
</feature>
<keyword evidence="6 13" id="KW-0963">Cytoplasm</keyword>
<dbReference type="GO" id="GO:0004592">
    <property type="term" value="F:pantoate-beta-alanine ligase activity"/>
    <property type="evidence" value="ECO:0007669"/>
    <property type="project" value="UniProtKB-UniRule"/>
</dbReference>
<organism evidence="14 15">
    <name type="scientific">Marivivens niveibacter</name>
    <dbReference type="NCBI Taxonomy" id="1930667"/>
    <lineage>
        <taxon>Bacteria</taxon>
        <taxon>Pseudomonadati</taxon>
        <taxon>Pseudomonadota</taxon>
        <taxon>Alphaproteobacteria</taxon>
        <taxon>Rhodobacterales</taxon>
        <taxon>Paracoccaceae</taxon>
        <taxon>Marivivens group</taxon>
        <taxon>Marivivens</taxon>
    </lineage>
</organism>
<dbReference type="GO" id="GO:0005524">
    <property type="term" value="F:ATP binding"/>
    <property type="evidence" value="ECO:0007669"/>
    <property type="project" value="UniProtKB-KW"/>
</dbReference>
<feature type="binding site" evidence="13">
    <location>
        <begin position="147"/>
        <end position="150"/>
    </location>
    <ligand>
        <name>ATP</name>
        <dbReference type="ChEBI" id="CHEBI:30616"/>
    </ligand>
</feature>
<dbReference type="Gene3D" id="3.30.1300.10">
    <property type="entry name" value="Pantoate-beta-alanine ligase, C-terminal domain"/>
    <property type="match status" value="1"/>
</dbReference>
<evidence type="ECO:0000256" key="4">
    <source>
        <dbReference type="ARBA" id="ARBA00012219"/>
    </source>
</evidence>
<dbReference type="GO" id="GO:0005829">
    <property type="term" value="C:cytosol"/>
    <property type="evidence" value="ECO:0007669"/>
    <property type="project" value="TreeGrafter"/>
</dbReference>
<comment type="pathway">
    <text evidence="2 13">Cofactor biosynthesis; (R)-pantothenate biosynthesis; (R)-pantothenate from (R)-pantoate and beta-alanine: step 1/1.</text>
</comment>
<feature type="binding site" evidence="13">
    <location>
        <position position="61"/>
    </location>
    <ligand>
        <name>beta-alanine</name>
        <dbReference type="ChEBI" id="CHEBI:57966"/>
    </ligand>
</feature>
<evidence type="ECO:0000256" key="10">
    <source>
        <dbReference type="ARBA" id="ARBA00022840"/>
    </source>
</evidence>
<keyword evidence="8 13" id="KW-0566">Pantothenate biosynthesis</keyword>
<dbReference type="FunFam" id="3.40.50.620:FF:000114">
    <property type="entry name" value="Pantothenate synthetase"/>
    <property type="match status" value="1"/>
</dbReference>
<dbReference type="Proteomes" id="UP000194664">
    <property type="component" value="Unassembled WGS sequence"/>
</dbReference>
<dbReference type="OrthoDB" id="9773087at2"/>
<dbReference type="PANTHER" id="PTHR21299:SF1">
    <property type="entry name" value="PANTOATE--BETA-ALANINE LIGASE"/>
    <property type="match status" value="1"/>
</dbReference>
<evidence type="ECO:0000256" key="13">
    <source>
        <dbReference type="HAMAP-Rule" id="MF_00158"/>
    </source>
</evidence>
<dbReference type="CDD" id="cd00560">
    <property type="entry name" value="PanC"/>
    <property type="match status" value="1"/>
</dbReference>
<dbReference type="Pfam" id="PF02569">
    <property type="entry name" value="Pantoate_ligase"/>
    <property type="match status" value="1"/>
</dbReference>
<evidence type="ECO:0000313" key="14">
    <source>
        <dbReference type="EMBL" id="OUD11002.1"/>
    </source>
</evidence>
<comment type="caution">
    <text evidence="14">The sequence shown here is derived from an EMBL/GenBank/DDBJ whole genome shotgun (WGS) entry which is preliminary data.</text>
</comment>
<keyword evidence="15" id="KW-1185">Reference proteome</keyword>
<evidence type="ECO:0000256" key="9">
    <source>
        <dbReference type="ARBA" id="ARBA00022741"/>
    </source>
</evidence>
<dbReference type="GO" id="GO:0015940">
    <property type="term" value="P:pantothenate biosynthetic process"/>
    <property type="evidence" value="ECO:0007669"/>
    <property type="project" value="UniProtKB-UniRule"/>
</dbReference>
<dbReference type="NCBIfam" id="TIGR00018">
    <property type="entry name" value="panC"/>
    <property type="match status" value="1"/>
</dbReference>
<evidence type="ECO:0000256" key="5">
    <source>
        <dbReference type="ARBA" id="ARBA00014155"/>
    </source>
</evidence>
<comment type="similarity">
    <text evidence="3 13">Belongs to the pantothenate synthetase family.</text>
</comment>
<reference evidence="14 15" key="1">
    <citation type="submission" date="2016-12" db="EMBL/GenBank/DDBJ databases">
        <title>The draft genome sequence of HSLHS2.</title>
        <authorList>
            <person name="Hu D."/>
            <person name="Wang L."/>
            <person name="Shao Z."/>
        </authorList>
    </citation>
    <scope>NUCLEOTIDE SEQUENCE [LARGE SCALE GENOMIC DNA]</scope>
    <source>
        <strain evidence="14">MCCC 1A06712</strain>
    </source>
</reference>
<dbReference type="AlphaFoldDB" id="A0A251X313"/>
<comment type="function">
    <text evidence="12 13">Catalyzes the condensation of pantoate with beta-alanine in an ATP-dependent reaction via a pantoyl-adenylate intermediate.</text>
</comment>
<proteinExistence type="inferred from homology"/>
<feature type="binding site" evidence="13">
    <location>
        <begin position="184"/>
        <end position="187"/>
    </location>
    <ligand>
        <name>ATP</name>
        <dbReference type="ChEBI" id="CHEBI:30616"/>
    </ligand>
</feature>
<protein>
    <recommendedName>
        <fullName evidence="5 13">Pantothenate synthetase</fullName>
        <shortName evidence="13">PS</shortName>
        <ecNumber evidence="4 13">6.3.2.1</ecNumber>
    </recommendedName>
    <alternativeName>
        <fullName evidence="13">Pantoate--beta-alanine ligase</fullName>
    </alternativeName>
    <alternativeName>
        <fullName evidence="13">Pantoate-activating enzyme</fullName>
    </alternativeName>
</protein>
<dbReference type="InterPro" id="IPR014729">
    <property type="entry name" value="Rossmann-like_a/b/a_fold"/>
</dbReference>
<dbReference type="HAMAP" id="MF_00158">
    <property type="entry name" value="PanC"/>
    <property type="match status" value="1"/>
</dbReference>
<evidence type="ECO:0000256" key="12">
    <source>
        <dbReference type="ARBA" id="ARBA00055042"/>
    </source>
</evidence>
<dbReference type="UniPathway" id="UPA00028">
    <property type="reaction ID" value="UER00005"/>
</dbReference>
<dbReference type="InterPro" id="IPR003721">
    <property type="entry name" value="Pantoate_ligase"/>
</dbReference>
<dbReference type="NCBIfam" id="TIGR00125">
    <property type="entry name" value="cyt_tran_rel"/>
    <property type="match status" value="1"/>
</dbReference>
<name>A0A251X313_9RHOB</name>
<keyword evidence="7 13" id="KW-0436">Ligase</keyword>
<dbReference type="PANTHER" id="PTHR21299">
    <property type="entry name" value="CYTIDYLATE KINASE/PANTOATE-BETA-ALANINE LIGASE"/>
    <property type="match status" value="1"/>
</dbReference>
<dbReference type="EMBL" id="MSPP01000001">
    <property type="protein sequence ID" value="OUD11002.1"/>
    <property type="molecule type" value="Genomic_DNA"/>
</dbReference>
<evidence type="ECO:0000256" key="2">
    <source>
        <dbReference type="ARBA" id="ARBA00004990"/>
    </source>
</evidence>
<feature type="binding site" evidence="13">
    <location>
        <position position="176"/>
    </location>
    <ligand>
        <name>ATP</name>
        <dbReference type="ChEBI" id="CHEBI:30616"/>
    </ligand>
</feature>
<keyword evidence="9 13" id="KW-0547">Nucleotide-binding</keyword>
<comment type="miscellaneous">
    <text evidence="13">The reaction proceeds by a bi uni uni bi ping pong mechanism.</text>
</comment>
<evidence type="ECO:0000256" key="3">
    <source>
        <dbReference type="ARBA" id="ARBA00009256"/>
    </source>
</evidence>